<sequence length="119" mass="13123">MKEGGSDGKEGDRWERVSGEGQRKSYRKEAGELMVCERRMSTHRWDLGGRRGCAARRRWLAWFDRPMVLNGSGGTKFGGCEGGWTVRRVGALGGGQGCILFFFYFSRGGDGGAPTILPE</sequence>
<reference evidence="2" key="1">
    <citation type="journal article" date="2023" name="GigaByte">
        <title>Genome assembly of the bearded iris, Iris pallida Lam.</title>
        <authorList>
            <person name="Bruccoleri R.E."/>
            <person name="Oakeley E.J."/>
            <person name="Faust A.M.E."/>
            <person name="Altorfer M."/>
            <person name="Dessus-Babus S."/>
            <person name="Burckhardt D."/>
            <person name="Oertli M."/>
            <person name="Naumann U."/>
            <person name="Petersen F."/>
            <person name="Wong J."/>
        </authorList>
    </citation>
    <scope>NUCLEOTIDE SEQUENCE</scope>
    <source>
        <strain evidence="2">GSM-AAB239-AS_SAM_17_03QT</strain>
    </source>
</reference>
<evidence type="ECO:0000313" key="2">
    <source>
        <dbReference type="EMBL" id="KAJ6806121.1"/>
    </source>
</evidence>
<dbReference type="Proteomes" id="UP001140949">
    <property type="component" value="Unassembled WGS sequence"/>
</dbReference>
<feature type="region of interest" description="Disordered" evidence="1">
    <location>
        <begin position="1"/>
        <end position="25"/>
    </location>
</feature>
<accession>A0AAX6EQD0</accession>
<name>A0AAX6EQD0_IRIPA</name>
<reference evidence="2" key="2">
    <citation type="submission" date="2023-04" db="EMBL/GenBank/DDBJ databases">
        <authorList>
            <person name="Bruccoleri R.E."/>
            <person name="Oakeley E.J."/>
            <person name="Faust A.-M."/>
            <person name="Dessus-Babus S."/>
            <person name="Altorfer M."/>
            <person name="Burckhardt D."/>
            <person name="Oertli M."/>
            <person name="Naumann U."/>
            <person name="Petersen F."/>
            <person name="Wong J."/>
        </authorList>
    </citation>
    <scope>NUCLEOTIDE SEQUENCE</scope>
    <source>
        <strain evidence="2">GSM-AAB239-AS_SAM_17_03QT</strain>
        <tissue evidence="2">Leaf</tissue>
    </source>
</reference>
<organism evidence="2 3">
    <name type="scientific">Iris pallida</name>
    <name type="common">Sweet iris</name>
    <dbReference type="NCBI Taxonomy" id="29817"/>
    <lineage>
        <taxon>Eukaryota</taxon>
        <taxon>Viridiplantae</taxon>
        <taxon>Streptophyta</taxon>
        <taxon>Embryophyta</taxon>
        <taxon>Tracheophyta</taxon>
        <taxon>Spermatophyta</taxon>
        <taxon>Magnoliopsida</taxon>
        <taxon>Liliopsida</taxon>
        <taxon>Asparagales</taxon>
        <taxon>Iridaceae</taxon>
        <taxon>Iridoideae</taxon>
        <taxon>Irideae</taxon>
        <taxon>Iris</taxon>
    </lineage>
</organism>
<evidence type="ECO:0000256" key="1">
    <source>
        <dbReference type="SAM" id="MobiDB-lite"/>
    </source>
</evidence>
<gene>
    <name evidence="2" type="ORF">M6B38_176505</name>
</gene>
<protein>
    <submittedName>
        <fullName evidence="2">Uncharacterized protein</fullName>
    </submittedName>
</protein>
<proteinExistence type="predicted"/>
<comment type="caution">
    <text evidence="2">The sequence shown here is derived from an EMBL/GenBank/DDBJ whole genome shotgun (WGS) entry which is preliminary data.</text>
</comment>
<evidence type="ECO:0000313" key="3">
    <source>
        <dbReference type="Proteomes" id="UP001140949"/>
    </source>
</evidence>
<dbReference type="EMBL" id="JANAVB010034981">
    <property type="protein sequence ID" value="KAJ6806121.1"/>
    <property type="molecule type" value="Genomic_DNA"/>
</dbReference>
<dbReference type="AlphaFoldDB" id="A0AAX6EQD0"/>
<keyword evidence="3" id="KW-1185">Reference proteome</keyword>